<protein>
    <submittedName>
        <fullName evidence="2">TIGR02587 family membrane protein</fullName>
    </submittedName>
</protein>
<organism evidence="2 3">
    <name type="scientific">Floridaenema evergladense BLCC-F167</name>
    <dbReference type="NCBI Taxonomy" id="3153639"/>
    <lineage>
        <taxon>Bacteria</taxon>
        <taxon>Bacillati</taxon>
        <taxon>Cyanobacteriota</taxon>
        <taxon>Cyanophyceae</taxon>
        <taxon>Oscillatoriophycideae</taxon>
        <taxon>Aerosakkonematales</taxon>
        <taxon>Aerosakkonemataceae</taxon>
        <taxon>Floridanema</taxon>
        <taxon>Floridanema evergladense</taxon>
    </lineage>
</organism>
<sequence length="302" mass="32824">MRSPADKNHHKTSMEMVRSLTKSSQEYFRGIVGGVMFSLPILYTMEVWWAGFSIEPLRMFLYVLATFSLLLGYNRYAGLRRDASSLEVVIDSVEEMGLGIIVAAIFLWLLGRITLEMNFNEIVGKVIVEAMTVAIGVSVGTAQLGDNNNNKPDTGMHGDRNNLNIPSPGDKHIDFWGQAVISLCGAVLFAANVAPTEEVIVIATQITSERLLALSLVSIIFGAGILFYSNFIDAEKFTRPYSLFTIVSGTIVTYAVALVASASILWVFGRFDGLPPIINLAETVVLALPATLGASAGRILLQ</sequence>
<dbReference type="InterPro" id="IPR024464">
    <property type="entry name" value="DUF2391"/>
</dbReference>
<dbReference type="InterPro" id="IPR013416">
    <property type="entry name" value="CHP02587_IM"/>
</dbReference>
<keyword evidence="1" id="KW-1133">Transmembrane helix</keyword>
<proteinExistence type="predicted"/>
<keyword evidence="3" id="KW-1185">Reference proteome</keyword>
<feature type="transmembrane region" description="Helical" evidence="1">
    <location>
        <begin position="96"/>
        <end position="115"/>
    </location>
</feature>
<dbReference type="Proteomes" id="UP001576780">
    <property type="component" value="Unassembled WGS sequence"/>
</dbReference>
<accession>A0ABV4WJ42</accession>
<feature type="transmembrane region" description="Helical" evidence="1">
    <location>
        <begin position="57"/>
        <end position="76"/>
    </location>
</feature>
<evidence type="ECO:0000256" key="1">
    <source>
        <dbReference type="SAM" id="Phobius"/>
    </source>
</evidence>
<keyword evidence="1" id="KW-0472">Membrane</keyword>
<dbReference type="NCBIfam" id="TIGR02587">
    <property type="entry name" value="TIGR02587 family membrane protein"/>
    <property type="match status" value="1"/>
</dbReference>
<reference evidence="2 3" key="1">
    <citation type="submission" date="2024-09" db="EMBL/GenBank/DDBJ databases">
        <title>Floridaenema gen nov. (Aerosakkonemataceae, Aerosakkonematales ord. nov., Cyanobacteria) from benthic tropical and subtropical fresh waters, with the description of four new species.</title>
        <authorList>
            <person name="Moretto J.A."/>
            <person name="Berthold D.E."/>
            <person name="Lefler F.W."/>
            <person name="Huang I.-S."/>
            <person name="Laughinghouse H. IV."/>
        </authorList>
    </citation>
    <scope>NUCLEOTIDE SEQUENCE [LARGE SCALE GENOMIC DNA]</scope>
    <source>
        <strain evidence="2 3">BLCC-F167</strain>
    </source>
</reference>
<feature type="transmembrane region" description="Helical" evidence="1">
    <location>
        <begin position="27"/>
        <end position="45"/>
    </location>
</feature>
<keyword evidence="1" id="KW-0812">Transmembrane</keyword>
<evidence type="ECO:0000313" key="2">
    <source>
        <dbReference type="EMBL" id="MFB2835109.1"/>
    </source>
</evidence>
<gene>
    <name evidence="2" type="ORF">ACE1CA_11315</name>
</gene>
<evidence type="ECO:0000313" key="3">
    <source>
        <dbReference type="Proteomes" id="UP001576780"/>
    </source>
</evidence>
<feature type="transmembrane region" description="Helical" evidence="1">
    <location>
        <begin position="243"/>
        <end position="268"/>
    </location>
</feature>
<name>A0ABV4WJ42_9CYAN</name>
<dbReference type="Pfam" id="PF09622">
    <property type="entry name" value="DUF2391"/>
    <property type="match status" value="1"/>
</dbReference>
<feature type="transmembrane region" description="Helical" evidence="1">
    <location>
        <begin position="173"/>
        <end position="191"/>
    </location>
</feature>
<feature type="transmembrane region" description="Helical" evidence="1">
    <location>
        <begin position="211"/>
        <end position="231"/>
    </location>
</feature>
<comment type="caution">
    <text evidence="2">The sequence shown here is derived from an EMBL/GenBank/DDBJ whole genome shotgun (WGS) entry which is preliminary data.</text>
</comment>
<dbReference type="EMBL" id="JBHFNT010000094">
    <property type="protein sequence ID" value="MFB2835109.1"/>
    <property type="molecule type" value="Genomic_DNA"/>
</dbReference>
<dbReference type="RefSeq" id="WP_413277531.1">
    <property type="nucleotide sequence ID" value="NZ_JBHFNT010000094.1"/>
</dbReference>